<comment type="subcellular location">
    <subcellularLocation>
        <location evidence="10">Cell membrane</location>
        <topology evidence="10">Multi-pass membrane protein</topology>
    </subcellularLocation>
    <subcellularLocation>
        <location evidence="1">Membrane</location>
        <topology evidence="1">Multi-pass membrane protein</topology>
    </subcellularLocation>
</comment>
<evidence type="ECO:0000256" key="6">
    <source>
        <dbReference type="ARBA" id="ARBA00022967"/>
    </source>
</evidence>
<evidence type="ECO:0000256" key="8">
    <source>
        <dbReference type="ARBA" id="ARBA00022989"/>
    </source>
</evidence>
<comment type="cofactor">
    <cofactor evidence="11">
        <name>Cu cation</name>
        <dbReference type="ChEBI" id="CHEBI:23378"/>
    </cofactor>
    <text evidence="11">Binds a copper A center.</text>
</comment>
<sequence length="300" mass="33351">MKLRTGLILAIVASILALISIWMGQQAYGWMPTQASAESVLVDDLFSFLVTLGTFIFLGVFVALAYAVLFQRAGKYDASDGPAIEGNVTLEVVWTAIPFVLVMWIAFYSFQIYDQMSILGPMEHVHPGMASAKAANANAVSQPIEVLARQWAWEFRYPAQNVSSTELHLPNNQRATLLLKSEDVIHGFFIPAFRIKQDIVPNEEITFEFTPIQEGKYRLRDSQYSGTYFAAMQADVVVESPEAHQEWLTTAAAQPPAVAYNEAFEDYRRASEKGFSAGWKTVPPAAPPLVNYSGSPRKEE</sequence>
<accession>A0A928ZXX3</accession>
<evidence type="ECO:0000256" key="3">
    <source>
        <dbReference type="ARBA" id="ARBA00022448"/>
    </source>
</evidence>
<dbReference type="Proteomes" id="UP000615026">
    <property type="component" value="Unassembled WGS sequence"/>
</dbReference>
<evidence type="ECO:0000313" key="16">
    <source>
        <dbReference type="Proteomes" id="UP000615026"/>
    </source>
</evidence>
<evidence type="ECO:0000256" key="2">
    <source>
        <dbReference type="ARBA" id="ARBA00007866"/>
    </source>
</evidence>
<evidence type="ECO:0000256" key="1">
    <source>
        <dbReference type="ARBA" id="ARBA00004141"/>
    </source>
</evidence>
<keyword evidence="11" id="KW-0479">Metal-binding</keyword>
<keyword evidence="11" id="KW-0186">Copper</keyword>
<dbReference type="RefSeq" id="WP_193995354.1">
    <property type="nucleotide sequence ID" value="NZ_JADEXP010000275.1"/>
</dbReference>
<dbReference type="EMBL" id="JADEXP010000275">
    <property type="protein sequence ID" value="MBE9069450.1"/>
    <property type="molecule type" value="Genomic_DNA"/>
</dbReference>
<keyword evidence="3 10" id="KW-0813">Transport</keyword>
<keyword evidence="7 10" id="KW-0249">Electron transport</keyword>
<dbReference type="PRINTS" id="PR01166">
    <property type="entry name" value="CYCOXIDASEII"/>
</dbReference>
<keyword evidence="5 10" id="KW-0812">Transmembrane</keyword>
<keyword evidence="8 12" id="KW-1133">Transmembrane helix</keyword>
<gene>
    <name evidence="15" type="ORF">IQ260_22650</name>
</gene>
<evidence type="ECO:0000256" key="9">
    <source>
        <dbReference type="ARBA" id="ARBA00023136"/>
    </source>
</evidence>
<dbReference type="PANTHER" id="PTHR22888">
    <property type="entry name" value="CYTOCHROME C OXIDASE, SUBUNIT II"/>
    <property type="match status" value="1"/>
</dbReference>
<dbReference type="CDD" id="cd13919">
    <property type="entry name" value="CuRO_HCO_II_like_5"/>
    <property type="match status" value="1"/>
</dbReference>
<dbReference type="SUPFAM" id="SSF49503">
    <property type="entry name" value="Cupredoxins"/>
    <property type="match status" value="1"/>
</dbReference>
<dbReference type="PROSITE" id="PS50857">
    <property type="entry name" value="COX2_CUA"/>
    <property type="match status" value="1"/>
</dbReference>
<name>A0A928ZXX3_LEPEC</name>
<dbReference type="AlphaFoldDB" id="A0A928ZXX3"/>
<dbReference type="GO" id="GO:0005886">
    <property type="term" value="C:plasma membrane"/>
    <property type="evidence" value="ECO:0007669"/>
    <property type="project" value="UniProtKB-SubCell"/>
</dbReference>
<comment type="function">
    <text evidence="11">Subunits I and II form the functional core of the enzyme complex. Electrons originating in cytochrome c are transferred via heme a and Cu(A) to the binuclear center formed by heme a3 and Cu(B).</text>
</comment>
<dbReference type="InterPro" id="IPR002429">
    <property type="entry name" value="CcO_II-like_C"/>
</dbReference>
<comment type="similarity">
    <text evidence="2 10">Belongs to the cytochrome c oxidase subunit 2 family.</text>
</comment>
<evidence type="ECO:0000259" key="14">
    <source>
        <dbReference type="PROSITE" id="PS50999"/>
    </source>
</evidence>
<evidence type="ECO:0000313" key="15">
    <source>
        <dbReference type="EMBL" id="MBE9069450.1"/>
    </source>
</evidence>
<feature type="transmembrane region" description="Helical" evidence="12">
    <location>
        <begin position="47"/>
        <end position="69"/>
    </location>
</feature>
<evidence type="ECO:0000256" key="4">
    <source>
        <dbReference type="ARBA" id="ARBA00022660"/>
    </source>
</evidence>
<feature type="transmembrane region" description="Helical" evidence="12">
    <location>
        <begin position="90"/>
        <end position="110"/>
    </location>
</feature>
<dbReference type="SUPFAM" id="SSF81464">
    <property type="entry name" value="Cytochrome c oxidase subunit II-like, transmembrane region"/>
    <property type="match status" value="1"/>
</dbReference>
<keyword evidence="9 12" id="KW-0472">Membrane</keyword>
<dbReference type="Pfam" id="PF00116">
    <property type="entry name" value="COX2"/>
    <property type="match status" value="1"/>
</dbReference>
<dbReference type="InterPro" id="IPR036257">
    <property type="entry name" value="Cyt_c_oxidase_su2_TM_sf"/>
</dbReference>
<keyword evidence="4 10" id="KW-0679">Respiratory chain</keyword>
<protein>
    <recommendedName>
        <fullName evidence="11">Cytochrome c oxidase subunit 2</fullName>
        <ecNumber evidence="11">7.1.1.9</ecNumber>
    </recommendedName>
</protein>
<dbReference type="GO" id="GO:0042773">
    <property type="term" value="P:ATP synthesis coupled electron transport"/>
    <property type="evidence" value="ECO:0007669"/>
    <property type="project" value="TreeGrafter"/>
</dbReference>
<dbReference type="GO" id="GO:0005507">
    <property type="term" value="F:copper ion binding"/>
    <property type="evidence" value="ECO:0007669"/>
    <property type="project" value="InterPro"/>
</dbReference>
<evidence type="ECO:0000256" key="7">
    <source>
        <dbReference type="ARBA" id="ARBA00022982"/>
    </source>
</evidence>
<organism evidence="15 16">
    <name type="scientific">Leptolyngbya cf. ectocarpi LEGE 11479</name>
    <dbReference type="NCBI Taxonomy" id="1828722"/>
    <lineage>
        <taxon>Bacteria</taxon>
        <taxon>Bacillati</taxon>
        <taxon>Cyanobacteriota</taxon>
        <taxon>Cyanophyceae</taxon>
        <taxon>Leptolyngbyales</taxon>
        <taxon>Leptolyngbyaceae</taxon>
        <taxon>Leptolyngbya group</taxon>
        <taxon>Leptolyngbya</taxon>
    </lineage>
</organism>
<dbReference type="Gene3D" id="1.10.287.90">
    <property type="match status" value="1"/>
</dbReference>
<dbReference type="PROSITE" id="PS50999">
    <property type="entry name" value="COX2_TM"/>
    <property type="match status" value="1"/>
</dbReference>
<dbReference type="InterPro" id="IPR008972">
    <property type="entry name" value="Cupredoxin"/>
</dbReference>
<dbReference type="PANTHER" id="PTHR22888:SF9">
    <property type="entry name" value="CYTOCHROME C OXIDASE SUBUNIT 2"/>
    <property type="match status" value="1"/>
</dbReference>
<evidence type="ECO:0000256" key="12">
    <source>
        <dbReference type="SAM" id="Phobius"/>
    </source>
</evidence>
<keyword evidence="6" id="KW-1278">Translocase</keyword>
<reference evidence="15" key="1">
    <citation type="submission" date="2020-10" db="EMBL/GenBank/DDBJ databases">
        <authorList>
            <person name="Castelo-Branco R."/>
            <person name="Eusebio N."/>
            <person name="Adriana R."/>
            <person name="Vieira A."/>
            <person name="Brugerolle De Fraissinette N."/>
            <person name="Rezende De Castro R."/>
            <person name="Schneider M.P."/>
            <person name="Vasconcelos V."/>
            <person name="Leao P.N."/>
        </authorList>
    </citation>
    <scope>NUCLEOTIDE SEQUENCE</scope>
    <source>
        <strain evidence="15">LEGE 11479</strain>
    </source>
</reference>
<dbReference type="Pfam" id="PF02790">
    <property type="entry name" value="COX2_TM"/>
    <property type="match status" value="1"/>
</dbReference>
<dbReference type="InterPro" id="IPR045187">
    <property type="entry name" value="CcO_II"/>
</dbReference>
<dbReference type="Gene3D" id="2.60.40.420">
    <property type="entry name" value="Cupredoxins - blue copper proteins"/>
    <property type="match status" value="1"/>
</dbReference>
<dbReference type="EC" id="7.1.1.9" evidence="11"/>
<dbReference type="GO" id="GO:0004129">
    <property type="term" value="F:cytochrome-c oxidase activity"/>
    <property type="evidence" value="ECO:0007669"/>
    <property type="project" value="UniProtKB-EC"/>
</dbReference>
<evidence type="ECO:0000256" key="10">
    <source>
        <dbReference type="RuleBase" id="RU000456"/>
    </source>
</evidence>
<feature type="domain" description="Cytochrome oxidase subunit II copper A binding" evidence="13">
    <location>
        <begin position="139"/>
        <end position="250"/>
    </location>
</feature>
<dbReference type="InterPro" id="IPR011759">
    <property type="entry name" value="Cyt_c_oxidase_su2_TM_dom"/>
</dbReference>
<feature type="domain" description="Cytochrome oxidase subunit II transmembrane region profile" evidence="14">
    <location>
        <begin position="25"/>
        <end position="120"/>
    </location>
</feature>
<evidence type="ECO:0000256" key="11">
    <source>
        <dbReference type="RuleBase" id="RU004024"/>
    </source>
</evidence>
<comment type="catalytic activity">
    <reaction evidence="11">
        <text>4 Fe(II)-[cytochrome c] + O2 + 8 H(+)(in) = 4 Fe(III)-[cytochrome c] + 2 H2O + 4 H(+)(out)</text>
        <dbReference type="Rhea" id="RHEA:11436"/>
        <dbReference type="Rhea" id="RHEA-COMP:10350"/>
        <dbReference type="Rhea" id="RHEA-COMP:14399"/>
        <dbReference type="ChEBI" id="CHEBI:15377"/>
        <dbReference type="ChEBI" id="CHEBI:15378"/>
        <dbReference type="ChEBI" id="CHEBI:15379"/>
        <dbReference type="ChEBI" id="CHEBI:29033"/>
        <dbReference type="ChEBI" id="CHEBI:29034"/>
        <dbReference type="EC" id="7.1.1.9"/>
    </reaction>
</comment>
<evidence type="ECO:0000256" key="5">
    <source>
        <dbReference type="ARBA" id="ARBA00022692"/>
    </source>
</evidence>
<keyword evidence="16" id="KW-1185">Reference proteome</keyword>
<evidence type="ECO:0000259" key="13">
    <source>
        <dbReference type="PROSITE" id="PS50857"/>
    </source>
</evidence>
<comment type="caution">
    <text evidence="15">The sequence shown here is derived from an EMBL/GenBank/DDBJ whole genome shotgun (WGS) entry which is preliminary data.</text>
</comment>
<proteinExistence type="inferred from homology"/>